<comment type="caution">
    <text evidence="6">The sequence shown here is derived from an EMBL/GenBank/DDBJ whole genome shotgun (WGS) entry which is preliminary data.</text>
</comment>
<dbReference type="Proteomes" id="UP000249061">
    <property type="component" value="Unassembled WGS sequence"/>
</dbReference>
<sequence length="292" mass="31797">MDISWDDAKLFLAIAETGSLSAAARRLKLGQPTVTRRLALLEYTVGAALFRRSVEGASLTSAGERLVTPAKKMAEWAGELHRAAEKQDGTPRGLVRITASPSLCFDFLAPFAGFLATKHPGLRLEVSSAVQYVDLVRGDADLALRPVAPSNPDLVLVHTVNTEAAVFVSRALKDRLPKKFDLQTLPWVAWSPPFDSVPPNPQLAAAIPDFVPAFTADHYLVQLAAAEAGVGAILLSRSFHRFKRESSLVPLDLDLGRWTKQPLHLVCAKSALDIPRVRKVAELLVKELTSKR</sequence>
<dbReference type="PANTHER" id="PTHR30537:SF3">
    <property type="entry name" value="TRANSCRIPTIONAL REGULATORY PROTEIN"/>
    <property type="match status" value="1"/>
</dbReference>
<gene>
    <name evidence="6" type="ORF">DI536_10410</name>
</gene>
<evidence type="ECO:0000313" key="7">
    <source>
        <dbReference type="Proteomes" id="UP000249061"/>
    </source>
</evidence>
<dbReference type="Gene3D" id="1.10.10.10">
    <property type="entry name" value="Winged helix-like DNA-binding domain superfamily/Winged helix DNA-binding domain"/>
    <property type="match status" value="1"/>
</dbReference>
<dbReference type="PRINTS" id="PR00039">
    <property type="entry name" value="HTHLYSR"/>
</dbReference>
<dbReference type="SUPFAM" id="SSF53850">
    <property type="entry name" value="Periplasmic binding protein-like II"/>
    <property type="match status" value="1"/>
</dbReference>
<dbReference type="InterPro" id="IPR036388">
    <property type="entry name" value="WH-like_DNA-bd_sf"/>
</dbReference>
<dbReference type="Gene3D" id="3.40.190.290">
    <property type="match status" value="1"/>
</dbReference>
<comment type="similarity">
    <text evidence="1">Belongs to the LysR transcriptional regulatory family.</text>
</comment>
<keyword evidence="2" id="KW-0805">Transcription regulation</keyword>
<dbReference type="PROSITE" id="PS50931">
    <property type="entry name" value="HTH_LYSR"/>
    <property type="match status" value="1"/>
</dbReference>
<dbReference type="InterPro" id="IPR000847">
    <property type="entry name" value="LysR_HTH_N"/>
</dbReference>
<evidence type="ECO:0000259" key="5">
    <source>
        <dbReference type="PROSITE" id="PS50931"/>
    </source>
</evidence>
<dbReference type="GO" id="GO:0006351">
    <property type="term" value="P:DNA-templated transcription"/>
    <property type="evidence" value="ECO:0007669"/>
    <property type="project" value="TreeGrafter"/>
</dbReference>
<dbReference type="GO" id="GO:0043565">
    <property type="term" value="F:sequence-specific DNA binding"/>
    <property type="evidence" value="ECO:0007669"/>
    <property type="project" value="TreeGrafter"/>
</dbReference>
<dbReference type="Pfam" id="PF00126">
    <property type="entry name" value="HTH_1"/>
    <property type="match status" value="1"/>
</dbReference>
<dbReference type="InterPro" id="IPR036390">
    <property type="entry name" value="WH_DNA-bd_sf"/>
</dbReference>
<dbReference type="InterPro" id="IPR005119">
    <property type="entry name" value="LysR_subst-bd"/>
</dbReference>
<evidence type="ECO:0000256" key="4">
    <source>
        <dbReference type="ARBA" id="ARBA00023163"/>
    </source>
</evidence>
<dbReference type="PANTHER" id="PTHR30537">
    <property type="entry name" value="HTH-TYPE TRANSCRIPTIONAL REGULATOR"/>
    <property type="match status" value="1"/>
</dbReference>
<protein>
    <submittedName>
        <fullName evidence="6">LysR family transcriptional regulator</fullName>
    </submittedName>
</protein>
<reference evidence="6 7" key="1">
    <citation type="submission" date="2017-08" db="EMBL/GenBank/DDBJ databases">
        <title>Infants hospitalized years apart are colonized by the same room-sourced microbial strains.</title>
        <authorList>
            <person name="Brooks B."/>
            <person name="Olm M.R."/>
            <person name="Firek B.A."/>
            <person name="Baker R."/>
            <person name="Thomas B.C."/>
            <person name="Morowitz M.J."/>
            <person name="Banfield J.F."/>
        </authorList>
    </citation>
    <scope>NUCLEOTIDE SEQUENCE [LARGE SCALE GENOMIC DNA]</scope>
    <source>
        <strain evidence="6">S2_003_000_R2_14</strain>
    </source>
</reference>
<dbReference type="Pfam" id="PF03466">
    <property type="entry name" value="LysR_substrate"/>
    <property type="match status" value="1"/>
</dbReference>
<dbReference type="AlphaFoldDB" id="A0A2W5TG06"/>
<evidence type="ECO:0000313" key="6">
    <source>
        <dbReference type="EMBL" id="PZR14460.1"/>
    </source>
</evidence>
<evidence type="ECO:0000256" key="3">
    <source>
        <dbReference type="ARBA" id="ARBA00023125"/>
    </source>
</evidence>
<feature type="domain" description="HTH lysR-type" evidence="5">
    <location>
        <begin position="3"/>
        <end position="60"/>
    </location>
</feature>
<keyword evidence="3" id="KW-0238">DNA-binding</keyword>
<proteinExistence type="inferred from homology"/>
<dbReference type="GO" id="GO:0003700">
    <property type="term" value="F:DNA-binding transcription factor activity"/>
    <property type="evidence" value="ECO:0007669"/>
    <property type="project" value="InterPro"/>
</dbReference>
<evidence type="ECO:0000256" key="2">
    <source>
        <dbReference type="ARBA" id="ARBA00023015"/>
    </source>
</evidence>
<dbReference type="InterPro" id="IPR058163">
    <property type="entry name" value="LysR-type_TF_proteobact-type"/>
</dbReference>
<accession>A0A2W5TG06</accession>
<evidence type="ECO:0000256" key="1">
    <source>
        <dbReference type="ARBA" id="ARBA00009437"/>
    </source>
</evidence>
<organism evidence="6 7">
    <name type="scientific">Archangium gephyra</name>
    <dbReference type="NCBI Taxonomy" id="48"/>
    <lineage>
        <taxon>Bacteria</taxon>
        <taxon>Pseudomonadati</taxon>
        <taxon>Myxococcota</taxon>
        <taxon>Myxococcia</taxon>
        <taxon>Myxococcales</taxon>
        <taxon>Cystobacterineae</taxon>
        <taxon>Archangiaceae</taxon>
        <taxon>Archangium</taxon>
    </lineage>
</organism>
<dbReference type="SUPFAM" id="SSF46785">
    <property type="entry name" value="Winged helix' DNA-binding domain"/>
    <property type="match status" value="1"/>
</dbReference>
<keyword evidence="4" id="KW-0804">Transcription</keyword>
<dbReference type="EMBL" id="QFQP01000007">
    <property type="protein sequence ID" value="PZR14460.1"/>
    <property type="molecule type" value="Genomic_DNA"/>
</dbReference>
<name>A0A2W5TG06_9BACT</name>